<evidence type="ECO:0000313" key="2">
    <source>
        <dbReference type="Proteomes" id="UP000698242"/>
    </source>
</evidence>
<proteinExistence type="predicted"/>
<reference evidence="1" key="1">
    <citation type="submission" date="2013-03" db="EMBL/GenBank/DDBJ databases">
        <title>Genome Sequence of the Profundibacterium mesophilum strain KAUST100406-0324T from Red Sea, a novel genus in the family Rhodobacteraceae.</title>
        <authorList>
            <person name="Essack M."/>
            <person name="Alam I."/>
            <person name="Lafi F."/>
            <person name="Alawi W."/>
            <person name="Kamanu F."/>
            <person name="Al-Suwailem A."/>
            <person name="Lee O.O."/>
            <person name="Xu Y."/>
            <person name="Bajic V."/>
            <person name="Qian P.-Y."/>
            <person name="Archer J."/>
        </authorList>
    </citation>
    <scope>NUCLEOTIDE SEQUENCE</scope>
    <source>
        <strain evidence="1">KAUST100406-0324</strain>
    </source>
</reference>
<accession>A0A921NRZ2</accession>
<comment type="caution">
    <text evidence="1">The sequence shown here is derived from an EMBL/GenBank/DDBJ whole genome shotgun (WGS) entry which is preliminary data.</text>
</comment>
<organism evidence="1 2">
    <name type="scientific">Profundibacterium mesophilum KAUST100406-0324</name>
    <dbReference type="NCBI Taxonomy" id="1037889"/>
    <lineage>
        <taxon>Bacteria</taxon>
        <taxon>Pseudomonadati</taxon>
        <taxon>Pseudomonadota</taxon>
        <taxon>Alphaproteobacteria</taxon>
        <taxon>Rhodobacterales</taxon>
        <taxon>Roseobacteraceae</taxon>
        <taxon>Profundibacterium</taxon>
    </lineage>
</organism>
<dbReference type="EMBL" id="APKE01000027">
    <property type="protein sequence ID" value="KAF0675304.1"/>
    <property type="molecule type" value="Genomic_DNA"/>
</dbReference>
<dbReference type="AlphaFoldDB" id="A0A921NRZ2"/>
<sequence>MTGLTTFLAASLRALDAIEPAPGPCRAAAETLRRSMADAARRDLAELGSPAHEPGHGTSEPAASLPRPAALAAEAVLYVLGGARMGAAVLRRDWGRSRDPRVLACGRYLGAQFDGPSWPAVAQALGARPAVGADAEAIVADARRVFHTFERSWPEPGHKKELVRG</sequence>
<gene>
    <name evidence="1" type="ORF">PMES_02426</name>
</gene>
<name>A0A921NRZ2_9RHOB</name>
<dbReference type="InterPro" id="IPR016084">
    <property type="entry name" value="Haem_Oase-like_multi-hlx"/>
</dbReference>
<dbReference type="Proteomes" id="UP000698242">
    <property type="component" value="Unassembled WGS sequence"/>
</dbReference>
<dbReference type="Gene3D" id="1.20.910.10">
    <property type="entry name" value="Heme oxygenase-like"/>
    <property type="match status" value="1"/>
</dbReference>
<protein>
    <submittedName>
        <fullName evidence="1">Heme oxygenase</fullName>
    </submittedName>
</protein>
<dbReference type="SUPFAM" id="SSF48613">
    <property type="entry name" value="Heme oxygenase-like"/>
    <property type="match status" value="1"/>
</dbReference>
<evidence type="ECO:0000313" key="1">
    <source>
        <dbReference type="EMBL" id="KAF0675304.1"/>
    </source>
</evidence>
<keyword evidence="2" id="KW-1185">Reference proteome</keyword>